<evidence type="ECO:0000313" key="5">
    <source>
        <dbReference type="Proteomes" id="UP000438429"/>
    </source>
</evidence>
<dbReference type="InterPro" id="IPR043502">
    <property type="entry name" value="DNA/RNA_pol_sf"/>
</dbReference>
<dbReference type="Proteomes" id="UP000438429">
    <property type="component" value="Unassembled WGS sequence"/>
</dbReference>
<dbReference type="InterPro" id="IPR050951">
    <property type="entry name" value="Retrovirus_Pol_polyprotein"/>
</dbReference>
<evidence type="ECO:0000313" key="4">
    <source>
        <dbReference type="EMBL" id="KAF0047713.1"/>
    </source>
</evidence>
<accession>A0A6A4TNF5</accession>
<reference evidence="4 5" key="1">
    <citation type="submission" date="2019-06" db="EMBL/GenBank/DDBJ databases">
        <title>Draft genomes of female and male turbot (Scophthalmus maximus).</title>
        <authorList>
            <person name="Xu H."/>
            <person name="Xu X.-W."/>
            <person name="Shao C."/>
            <person name="Chen S."/>
        </authorList>
    </citation>
    <scope>NUCLEOTIDE SEQUENCE [LARGE SCALE GENOMIC DNA]</scope>
    <source>
        <strain evidence="4">Ysfricsl-2016a</strain>
        <tissue evidence="4">Blood</tissue>
    </source>
</reference>
<organism evidence="4 5">
    <name type="scientific">Scophthalmus maximus</name>
    <name type="common">Turbot</name>
    <name type="synonym">Psetta maxima</name>
    <dbReference type="NCBI Taxonomy" id="52904"/>
    <lineage>
        <taxon>Eukaryota</taxon>
        <taxon>Metazoa</taxon>
        <taxon>Chordata</taxon>
        <taxon>Craniata</taxon>
        <taxon>Vertebrata</taxon>
        <taxon>Euteleostomi</taxon>
        <taxon>Actinopterygii</taxon>
        <taxon>Neopterygii</taxon>
        <taxon>Teleostei</taxon>
        <taxon>Neoteleostei</taxon>
        <taxon>Acanthomorphata</taxon>
        <taxon>Carangaria</taxon>
        <taxon>Pleuronectiformes</taxon>
        <taxon>Pleuronectoidei</taxon>
        <taxon>Scophthalmidae</taxon>
        <taxon>Scophthalmus</taxon>
    </lineage>
</organism>
<name>A0A6A4TNF5_SCOMX</name>
<dbReference type="InterPro" id="IPR000477">
    <property type="entry name" value="RT_dom"/>
</dbReference>
<protein>
    <recommendedName>
        <fullName evidence="2">ribonuclease H</fullName>
        <ecNumber evidence="2">3.1.26.4</ecNumber>
    </recommendedName>
</protein>
<dbReference type="PROSITE" id="PS50878">
    <property type="entry name" value="RT_POL"/>
    <property type="match status" value="1"/>
</dbReference>
<dbReference type="PANTHER" id="PTHR37984:SF5">
    <property type="entry name" value="PROTEIN NYNRIN-LIKE"/>
    <property type="match status" value="1"/>
</dbReference>
<sequence length="143" mass="16287">MFGDQQGQSLLLYLNDIIVFSSSVTQYLQRLETVLGRLRNQGLKAKLEKCAFFQRKKVNYLGHVISSKGVSTDPAKIEAVAKWQRPRQVSHLCSFLGFASYYRRFVEGFAKLASPLHKLVADFADEVQKWVGTSFWCDMDTSV</sequence>
<gene>
    <name evidence="4" type="ORF">F2P81_001346</name>
</gene>
<dbReference type="AlphaFoldDB" id="A0A6A4TNF5"/>
<evidence type="ECO:0000259" key="3">
    <source>
        <dbReference type="PROSITE" id="PS50878"/>
    </source>
</evidence>
<dbReference type="Pfam" id="PF00078">
    <property type="entry name" value="RVT_1"/>
    <property type="match status" value="1"/>
</dbReference>
<dbReference type="EMBL" id="VEVO01000001">
    <property type="protein sequence ID" value="KAF0047713.1"/>
    <property type="molecule type" value="Genomic_DNA"/>
</dbReference>
<dbReference type="EC" id="3.1.26.4" evidence="2"/>
<dbReference type="SUPFAM" id="SSF56672">
    <property type="entry name" value="DNA/RNA polymerases"/>
    <property type="match status" value="1"/>
</dbReference>
<comment type="similarity">
    <text evidence="1">Belongs to the beta type-B retroviral polymerase family. HERV class-II K(HML-2) pol subfamily.</text>
</comment>
<feature type="domain" description="Reverse transcriptase" evidence="3">
    <location>
        <begin position="1"/>
        <end position="65"/>
    </location>
</feature>
<dbReference type="PANTHER" id="PTHR37984">
    <property type="entry name" value="PROTEIN CBG26694"/>
    <property type="match status" value="1"/>
</dbReference>
<comment type="caution">
    <text evidence="4">The sequence shown here is derived from an EMBL/GenBank/DDBJ whole genome shotgun (WGS) entry which is preliminary data.</text>
</comment>
<evidence type="ECO:0000256" key="1">
    <source>
        <dbReference type="ARBA" id="ARBA00010879"/>
    </source>
</evidence>
<dbReference type="Gene3D" id="3.30.70.270">
    <property type="match status" value="2"/>
</dbReference>
<evidence type="ECO:0000256" key="2">
    <source>
        <dbReference type="ARBA" id="ARBA00012180"/>
    </source>
</evidence>
<dbReference type="InterPro" id="IPR043128">
    <property type="entry name" value="Rev_trsase/Diguanyl_cyclase"/>
</dbReference>
<proteinExistence type="inferred from homology"/>
<dbReference type="GO" id="GO:0004523">
    <property type="term" value="F:RNA-DNA hybrid ribonuclease activity"/>
    <property type="evidence" value="ECO:0007669"/>
    <property type="project" value="UniProtKB-EC"/>
</dbReference>